<keyword evidence="2" id="KW-1185">Reference proteome</keyword>
<accession>A0ABX3WX32</accession>
<proteinExistence type="predicted"/>
<reference evidence="1 2" key="1">
    <citation type="submission" date="2017-03" db="EMBL/GenBank/DDBJ databases">
        <title>Whole genome sequences of fourteen strains of Bradyrhizobium canariense and one strain of Bradyrhizobium japonicum isolated from Lupinus (Papilionoideae: Genisteae) species in Algeria.</title>
        <authorList>
            <person name="Crovadore J."/>
            <person name="Chekireb D."/>
            <person name="Brachmann A."/>
            <person name="Chablais R."/>
            <person name="Cochard B."/>
            <person name="Lefort F."/>
        </authorList>
    </citation>
    <scope>NUCLEOTIDE SEQUENCE [LARGE SCALE GENOMIC DNA]</scope>
    <source>
        <strain evidence="1 2">UBMAN05</strain>
    </source>
</reference>
<gene>
    <name evidence="1" type="ORF">BST63_27335</name>
</gene>
<comment type="caution">
    <text evidence="1">The sequence shown here is derived from an EMBL/GenBank/DDBJ whole genome shotgun (WGS) entry which is preliminary data.</text>
</comment>
<name>A0ABX3WX32_9BRAD</name>
<evidence type="ECO:0008006" key="3">
    <source>
        <dbReference type="Google" id="ProtNLM"/>
    </source>
</evidence>
<sequence length="338" mass="38663">MHFFIDEGGTFTATAGWSAVCSLALPHKEVGPARREIDFISRKWPRRDGELKGGSLSADHLKALVEVLFRHDAILHVCAIDMAQENPDDIERHKAGQCEGITNYLAPSHHPNFVAEVQGLRKALERIPAQLYVQCVLMSELIETAIEENLMYFAQRRPRELGRFEWTIDAKDPVRISPQEAWWRDTLGPLQESKTRDKPMRFVRDPAFDYRYFNKNFMFEKELWHPDKPRELIQGYDVRKVISGQISFVDSRSETLIQAVDILTSFMRRWLANEISDDDVTRSLGRLQILKNNGGKPQSLQLATLSRKTGMRKSKLKANSMALAGRVMMKPGRGKKAA</sequence>
<dbReference type="Proteomes" id="UP000193884">
    <property type="component" value="Unassembled WGS sequence"/>
</dbReference>
<organism evidence="1 2">
    <name type="scientific">Bradyrhizobium canariense</name>
    <dbReference type="NCBI Taxonomy" id="255045"/>
    <lineage>
        <taxon>Bacteria</taxon>
        <taxon>Pseudomonadati</taxon>
        <taxon>Pseudomonadota</taxon>
        <taxon>Alphaproteobacteria</taxon>
        <taxon>Hyphomicrobiales</taxon>
        <taxon>Nitrobacteraceae</taxon>
        <taxon>Bradyrhizobium</taxon>
    </lineage>
</organism>
<evidence type="ECO:0000313" key="1">
    <source>
        <dbReference type="EMBL" id="OSJ24255.1"/>
    </source>
</evidence>
<protein>
    <recommendedName>
        <fullName evidence="3">DUF3800 domain-containing protein</fullName>
    </recommendedName>
</protein>
<dbReference type="EMBL" id="NAFK01000172">
    <property type="protein sequence ID" value="OSJ24255.1"/>
    <property type="molecule type" value="Genomic_DNA"/>
</dbReference>
<dbReference type="RefSeq" id="WP_085385155.1">
    <property type="nucleotide sequence ID" value="NZ_NAFJ01000158.1"/>
</dbReference>
<evidence type="ECO:0000313" key="2">
    <source>
        <dbReference type="Proteomes" id="UP000193884"/>
    </source>
</evidence>